<accession>A0A976QSD8</accession>
<dbReference type="Pfam" id="PF08700">
    <property type="entry name" value="VPS51_Exo84_N"/>
    <property type="match status" value="1"/>
</dbReference>
<feature type="region of interest" description="Disordered" evidence="3">
    <location>
        <begin position="744"/>
        <end position="766"/>
    </location>
</feature>
<comment type="subcellular location">
    <subcellularLocation>
        <location evidence="2">Golgi apparatus</location>
        <location evidence="2">trans-Golgi network</location>
    </subcellularLocation>
</comment>
<dbReference type="Proteomes" id="UP000244803">
    <property type="component" value="Chromosome 3"/>
</dbReference>
<keyword evidence="2" id="KW-0445">Lipid transport</keyword>
<gene>
    <name evidence="4" type="ORF">MACJ_002065</name>
</gene>
<dbReference type="GO" id="GO:0007030">
    <property type="term" value="P:Golgi organization"/>
    <property type="evidence" value="ECO:0007669"/>
    <property type="project" value="UniProtKB-UniRule"/>
</dbReference>
<proteinExistence type="inferred from homology"/>
<dbReference type="GO" id="GO:0048193">
    <property type="term" value="P:Golgi vesicle transport"/>
    <property type="evidence" value="ECO:0007669"/>
    <property type="project" value="TreeGrafter"/>
</dbReference>
<dbReference type="GO" id="GO:1990745">
    <property type="term" value="C:EARP complex"/>
    <property type="evidence" value="ECO:0007669"/>
    <property type="project" value="TreeGrafter"/>
</dbReference>
<dbReference type="GO" id="GO:0042147">
    <property type="term" value="P:retrograde transport, endosome to Golgi"/>
    <property type="evidence" value="ECO:0007669"/>
    <property type="project" value="UniProtKB-UniRule"/>
</dbReference>
<protein>
    <recommendedName>
        <fullName evidence="2">Vacuolar protein sorting-associated protein 51 homolog</fullName>
    </recommendedName>
</protein>
<organism evidence="4 5">
    <name type="scientific">Theileria orientalis</name>
    <dbReference type="NCBI Taxonomy" id="68886"/>
    <lineage>
        <taxon>Eukaryota</taxon>
        <taxon>Sar</taxon>
        <taxon>Alveolata</taxon>
        <taxon>Apicomplexa</taxon>
        <taxon>Aconoidasida</taxon>
        <taxon>Piroplasmida</taxon>
        <taxon>Theileriidae</taxon>
        <taxon>Theileria</taxon>
    </lineage>
</organism>
<dbReference type="GO" id="GO:0006869">
    <property type="term" value="P:lipid transport"/>
    <property type="evidence" value="ECO:0007669"/>
    <property type="project" value="UniProtKB-UniRule"/>
</dbReference>
<dbReference type="GO" id="GO:0007041">
    <property type="term" value="P:lysosomal transport"/>
    <property type="evidence" value="ECO:0007669"/>
    <property type="project" value="TreeGrafter"/>
</dbReference>
<dbReference type="AlphaFoldDB" id="A0A976QSD8"/>
<keyword evidence="2" id="KW-0333">Golgi apparatus</keyword>
<evidence type="ECO:0000256" key="1">
    <source>
        <dbReference type="ARBA" id="ARBA00006080"/>
    </source>
</evidence>
<dbReference type="InterPro" id="IPR014812">
    <property type="entry name" value="Vps51"/>
</dbReference>
<name>A0A976QSD8_THEOR</name>
<dbReference type="PANTHER" id="PTHR15954:SF4">
    <property type="entry name" value="VACUOLAR PROTEIN SORTING-ASSOCIATED PROTEIN 51 HOMOLOG"/>
    <property type="match status" value="1"/>
</dbReference>
<dbReference type="GO" id="GO:0015031">
    <property type="term" value="P:protein transport"/>
    <property type="evidence" value="ECO:0007669"/>
    <property type="project" value="UniProtKB-UniRule"/>
</dbReference>
<dbReference type="GO" id="GO:0032456">
    <property type="term" value="P:endocytic recycling"/>
    <property type="evidence" value="ECO:0007669"/>
    <property type="project" value="TreeGrafter"/>
</dbReference>
<dbReference type="GO" id="GO:0000938">
    <property type="term" value="C:GARP complex"/>
    <property type="evidence" value="ECO:0007669"/>
    <property type="project" value="UniProtKB-UniRule"/>
</dbReference>
<evidence type="ECO:0000313" key="4">
    <source>
        <dbReference type="EMBL" id="UKJ88819.1"/>
    </source>
</evidence>
<dbReference type="GO" id="GO:0005829">
    <property type="term" value="C:cytosol"/>
    <property type="evidence" value="ECO:0007669"/>
    <property type="project" value="GOC"/>
</dbReference>
<keyword evidence="2" id="KW-0653">Protein transport</keyword>
<evidence type="ECO:0000313" key="5">
    <source>
        <dbReference type="Proteomes" id="UP000244803"/>
    </source>
</evidence>
<sequence>MDKTTSSIKDDVHISQQTKDKSVSELLSSYYSISDNTQQNPESSVDFTSSTTVNSTSAIDKDFLSHTFDVDYHLDNILRNNSISDTISFLRRLERETRQLTAGKQLLIYDNYECLFSALDTIQGINKDLDGVETNLRNLNASQIKAASKDITSKYGIRDKFIQISQLSKAANVFKFLASLCNTLASFSRSNTLFYSNENEDSNLLKFSRKDVLYFCSRVYYVFRYFDAKYTFLFSSYYGMLTDLVSRNMSSLLLEDDPLNPEDSFELCKSLRELSFDENQLLELYFYNLSSLLESKMKNLFMNYTNDDFSFSTLCKEVFDSLLWVVYESVTNEKFVSFLRSLESSKKRHKFCFYCIDELKVDFKNDGSDLFTSFNLESTKECECSGDDLASQFVLYYSQASFYIFAYLISSYNYTLVTKEAYEGLTGLFGRLYTLDVKNENQALFSEQALNWLMYVCVLYLQHLFFKLYDSVIYKSISLLNGTFNADLNGYILSSFEKLVQELQFFSDLVKEVSSSLKNDFEHVFNSLLAIYTCGLKYIYHLIFVNINSICYRTGEVDYLDSLSNMMSLRSCTEKNRDHMVEDFVRQAAQRLSAEDKASQIEDGKTMFSLFEFMDRSVKSQLKKFKFDACHHKMYTKNLLSFLIKFEPVFGALGGVLERNFRQAYKMFKEGRLSAHLKVPESAHHEALKLKMRIHVLRATNHVRFQTIFDEFMDSDQVPILNMLLLSHEYAKLSTRHFPLKLSEESGDHNAGDNIKNRDASNKGTDNREETVYKTHFETFNVNIEELANELVGQIMLGYIDKSLKIVRYVLDNLECGVDVVDESIKDFTILLSDVLQEVNLLNMAQVSAEVASENKNLDKMLNSALNSSDISPLVNVYNYRFNTSRDMSLKLFTMHIVQALYQYKASYNVDENHLTRFYDGIKQQILIIFKKNLDLFIMQSVWERVMNI</sequence>
<dbReference type="EMBL" id="CP056066">
    <property type="protein sequence ID" value="UKJ88819.1"/>
    <property type="molecule type" value="Genomic_DNA"/>
</dbReference>
<comment type="function">
    <text evidence="2">Acts as component of the GARP complex that is involved in retrograde transport from early and late endosomes to the trans-Golgi network (TGN).</text>
</comment>
<dbReference type="OrthoDB" id="203678at2759"/>
<dbReference type="PANTHER" id="PTHR15954">
    <property type="entry name" value="VACUOLAR PROTEIN SORTING-ASSOCIATED PROTEIN 51 HOMOLOG"/>
    <property type="match status" value="1"/>
</dbReference>
<keyword evidence="2" id="KW-0813">Transport</keyword>
<evidence type="ECO:0000256" key="2">
    <source>
        <dbReference type="RuleBase" id="RU368010"/>
    </source>
</evidence>
<reference evidence="4" key="1">
    <citation type="submission" date="2022-07" db="EMBL/GenBank/DDBJ databases">
        <title>Evaluation of T. orientalis genome assembly methods using nanopore sequencing and analysis of variation between genomes.</title>
        <authorList>
            <person name="Yam J."/>
            <person name="Micallef M.L."/>
            <person name="Liu M."/>
            <person name="Djordjevic S.P."/>
            <person name="Bogema D.R."/>
            <person name="Jenkins C."/>
        </authorList>
    </citation>
    <scope>NUCLEOTIDE SEQUENCE</scope>
    <source>
        <strain evidence="4">Fish Creek</strain>
    </source>
</reference>
<dbReference type="GO" id="GO:0016020">
    <property type="term" value="C:membrane"/>
    <property type="evidence" value="ECO:0007669"/>
    <property type="project" value="TreeGrafter"/>
</dbReference>
<feature type="region of interest" description="Disordered" evidence="3">
    <location>
        <begin position="1"/>
        <end position="22"/>
    </location>
</feature>
<comment type="similarity">
    <text evidence="1 2">Belongs to the VPS51 family.</text>
</comment>
<comment type="subunit">
    <text evidence="2">Component of the Golgi-associated retrograde protein (GARP) complex.</text>
</comment>
<evidence type="ECO:0000256" key="3">
    <source>
        <dbReference type="SAM" id="MobiDB-lite"/>
    </source>
</evidence>